<protein>
    <submittedName>
        <fullName evidence="1">Uncharacterized protein</fullName>
    </submittedName>
</protein>
<evidence type="ECO:0000313" key="1">
    <source>
        <dbReference type="EMBL" id="OMJ08815.1"/>
    </source>
</evidence>
<comment type="caution">
    <text evidence="1">The sequence shown here is derived from an EMBL/GenBank/DDBJ whole genome shotgun (WGS) entry which is preliminary data.</text>
</comment>
<evidence type="ECO:0000313" key="2">
    <source>
        <dbReference type="Proteomes" id="UP000187429"/>
    </source>
</evidence>
<reference evidence="2" key="1">
    <citation type="submission" date="2017-01" db="EMBL/GenBank/DDBJ databases">
        <authorList>
            <person name="Wang Y."/>
            <person name="White M."/>
            <person name="Kvist S."/>
            <person name="Moncalvo J.-M."/>
        </authorList>
    </citation>
    <scope>NUCLEOTIDE SEQUENCE [LARGE SCALE GENOMIC DNA]</scope>
    <source>
        <strain evidence="2">ID-206-W2</strain>
    </source>
</reference>
<sequence>MIRRAKSQHDDAAFILQELLRFVVDGIDGDRL</sequence>
<dbReference type="EMBL" id="LSSM01007277">
    <property type="protein sequence ID" value="OMJ08815.1"/>
    <property type="molecule type" value="Genomic_DNA"/>
</dbReference>
<name>A0A1R1X2F4_9FUNG</name>
<keyword evidence="2" id="KW-1185">Reference proteome</keyword>
<dbReference type="Proteomes" id="UP000187429">
    <property type="component" value="Unassembled WGS sequence"/>
</dbReference>
<dbReference type="AlphaFoldDB" id="A0A1R1X2F4"/>
<proteinExistence type="predicted"/>
<gene>
    <name evidence="1" type="ORF">AYI69_g10920</name>
</gene>
<accession>A0A1R1X2F4</accession>
<feature type="non-terminal residue" evidence="1">
    <location>
        <position position="32"/>
    </location>
</feature>
<organism evidence="1 2">
    <name type="scientific">Smittium culicis</name>
    <dbReference type="NCBI Taxonomy" id="133412"/>
    <lineage>
        <taxon>Eukaryota</taxon>
        <taxon>Fungi</taxon>
        <taxon>Fungi incertae sedis</taxon>
        <taxon>Zoopagomycota</taxon>
        <taxon>Kickxellomycotina</taxon>
        <taxon>Harpellomycetes</taxon>
        <taxon>Harpellales</taxon>
        <taxon>Legeriomycetaceae</taxon>
        <taxon>Smittium</taxon>
    </lineage>
</organism>